<gene>
    <name evidence="2" type="ORF">EZS28_050588</name>
</gene>
<sequence length="90" mass="10185">PYYCQFDYSILSLQPTPVFADRIRDLPDPGCMLSIMYHILQIMRADLLLVNSIFVAIAMRIIITVLVIRIVNIVVVLVVTTLVIIVVIVI</sequence>
<dbReference type="Proteomes" id="UP000324800">
    <property type="component" value="Unassembled WGS sequence"/>
</dbReference>
<dbReference type="EMBL" id="SNRW01037270">
    <property type="protein sequence ID" value="KAA6353885.1"/>
    <property type="molecule type" value="Genomic_DNA"/>
</dbReference>
<keyword evidence="1" id="KW-0472">Membrane</keyword>
<feature type="transmembrane region" description="Helical" evidence="1">
    <location>
        <begin position="69"/>
        <end position="89"/>
    </location>
</feature>
<organism evidence="2 3">
    <name type="scientific">Streblomastix strix</name>
    <dbReference type="NCBI Taxonomy" id="222440"/>
    <lineage>
        <taxon>Eukaryota</taxon>
        <taxon>Metamonada</taxon>
        <taxon>Preaxostyla</taxon>
        <taxon>Oxymonadida</taxon>
        <taxon>Streblomastigidae</taxon>
        <taxon>Streblomastix</taxon>
    </lineage>
</organism>
<dbReference type="AlphaFoldDB" id="A0A5J4T916"/>
<feature type="transmembrane region" description="Helical" evidence="1">
    <location>
        <begin position="45"/>
        <end position="63"/>
    </location>
</feature>
<evidence type="ECO:0000313" key="2">
    <source>
        <dbReference type="EMBL" id="KAA6353885.1"/>
    </source>
</evidence>
<protein>
    <submittedName>
        <fullName evidence="2">Uncharacterized protein</fullName>
    </submittedName>
</protein>
<keyword evidence="1" id="KW-0812">Transmembrane</keyword>
<keyword evidence="1" id="KW-1133">Transmembrane helix</keyword>
<proteinExistence type="predicted"/>
<evidence type="ECO:0000313" key="3">
    <source>
        <dbReference type="Proteomes" id="UP000324800"/>
    </source>
</evidence>
<evidence type="ECO:0000256" key="1">
    <source>
        <dbReference type="SAM" id="Phobius"/>
    </source>
</evidence>
<reference evidence="2 3" key="1">
    <citation type="submission" date="2019-03" db="EMBL/GenBank/DDBJ databases">
        <title>Single cell metagenomics reveals metabolic interactions within the superorganism composed of flagellate Streblomastix strix and complex community of Bacteroidetes bacteria on its surface.</title>
        <authorList>
            <person name="Treitli S.C."/>
            <person name="Kolisko M."/>
            <person name="Husnik F."/>
            <person name="Keeling P."/>
            <person name="Hampl V."/>
        </authorList>
    </citation>
    <scope>NUCLEOTIDE SEQUENCE [LARGE SCALE GENOMIC DNA]</scope>
    <source>
        <strain evidence="2">ST1C</strain>
    </source>
</reference>
<accession>A0A5J4T916</accession>
<comment type="caution">
    <text evidence="2">The sequence shown here is derived from an EMBL/GenBank/DDBJ whole genome shotgun (WGS) entry which is preliminary data.</text>
</comment>
<feature type="non-terminal residue" evidence="2">
    <location>
        <position position="1"/>
    </location>
</feature>
<name>A0A5J4T916_9EUKA</name>